<dbReference type="EMBL" id="LFJN01000031">
    <property type="protein sequence ID" value="KPI36414.1"/>
    <property type="molecule type" value="Genomic_DNA"/>
</dbReference>
<sequence length="479" mass="53560">MSPDLLTRQDNACQLTDFDANADFYGFGIRLGVYLQWFSSWIANTLDPDNASENHEENSIFVLAIAIALVLAFKSDELKVSEAYILMLICTGYFAIVLSTWGIRLHLLRPGPVHVSPMFWHGNRIDNRVRNTRFSKLPGGNTLNAMANHYLAPRQMPLSQGGSVKPTGLSWAGAVWRSLIALFVLSLNLFLWFTYDPDIEDSDPNCRPTIYFFGSQHITSGLRYFFIAVLIIFGTIILQLLLQMLSVVYFLVVKCVLGPIFDVLRLGALKNWLLDLIHRRLQLANHHGIVPTQSITYLHVRSALFALSAQKPAPGHAPHVHPHGHHDQGYRHSMVLVLGWHVFLLTLMALFITFIEMTIQINNIQGAFVIKSTSQLIPFVIGLVSMVNTVRQLMLEWYEEDHPNEDNTHFVLSGSMSDLSLLGMSVDDALRGQLRAGVMEIGGINAAGLALQVPRDAGAEFTEAAVLRQQFLNSILSTE</sequence>
<comment type="caution">
    <text evidence="2">The sequence shown here is derived from an EMBL/GenBank/DDBJ whole genome shotgun (WGS) entry which is preliminary data.</text>
</comment>
<organism evidence="2 3">
    <name type="scientific">Cyphellophora attinorum</name>
    <dbReference type="NCBI Taxonomy" id="1664694"/>
    <lineage>
        <taxon>Eukaryota</taxon>
        <taxon>Fungi</taxon>
        <taxon>Dikarya</taxon>
        <taxon>Ascomycota</taxon>
        <taxon>Pezizomycotina</taxon>
        <taxon>Eurotiomycetes</taxon>
        <taxon>Chaetothyriomycetidae</taxon>
        <taxon>Chaetothyriales</taxon>
        <taxon>Cyphellophoraceae</taxon>
        <taxon>Cyphellophora</taxon>
    </lineage>
</organism>
<evidence type="ECO:0000313" key="3">
    <source>
        <dbReference type="Proteomes" id="UP000038010"/>
    </source>
</evidence>
<gene>
    <name evidence="2" type="ORF">AB675_2971</name>
</gene>
<dbReference type="RefSeq" id="XP_017996377.1">
    <property type="nucleotide sequence ID" value="XM_018142984.1"/>
</dbReference>
<accession>A0A0N1HJ76</accession>
<feature type="transmembrane region" description="Helical" evidence="1">
    <location>
        <begin position="85"/>
        <end position="103"/>
    </location>
</feature>
<protein>
    <submittedName>
        <fullName evidence="2">Uncharacterized protein</fullName>
    </submittedName>
</protein>
<keyword evidence="3" id="KW-1185">Reference proteome</keyword>
<feature type="transmembrane region" description="Helical" evidence="1">
    <location>
        <begin position="224"/>
        <end position="242"/>
    </location>
</feature>
<proteinExistence type="predicted"/>
<dbReference type="OrthoDB" id="3945378at2759"/>
<evidence type="ECO:0000256" key="1">
    <source>
        <dbReference type="SAM" id="Phobius"/>
    </source>
</evidence>
<keyword evidence="1" id="KW-0472">Membrane</keyword>
<feature type="transmembrane region" description="Helical" evidence="1">
    <location>
        <begin position="248"/>
        <end position="269"/>
    </location>
</feature>
<keyword evidence="1" id="KW-1133">Transmembrane helix</keyword>
<evidence type="ECO:0000313" key="2">
    <source>
        <dbReference type="EMBL" id="KPI36414.1"/>
    </source>
</evidence>
<name>A0A0N1HJ76_9EURO</name>
<feature type="transmembrane region" description="Helical" evidence="1">
    <location>
        <begin position="58"/>
        <end position="73"/>
    </location>
</feature>
<keyword evidence="1" id="KW-0812">Transmembrane</keyword>
<feature type="transmembrane region" description="Helical" evidence="1">
    <location>
        <begin position="174"/>
        <end position="195"/>
    </location>
</feature>
<feature type="transmembrane region" description="Helical" evidence="1">
    <location>
        <begin position="367"/>
        <end position="387"/>
    </location>
</feature>
<dbReference type="VEuPathDB" id="FungiDB:AB675_2971"/>
<dbReference type="AlphaFoldDB" id="A0A0N1HJ76"/>
<feature type="transmembrane region" description="Helical" evidence="1">
    <location>
        <begin position="335"/>
        <end position="355"/>
    </location>
</feature>
<dbReference type="GeneID" id="28734864"/>
<reference evidence="2 3" key="1">
    <citation type="submission" date="2015-06" db="EMBL/GenBank/DDBJ databases">
        <title>Draft genome of the ant-associated black yeast Phialophora attae CBS 131958.</title>
        <authorList>
            <person name="Moreno L.F."/>
            <person name="Stielow B.J."/>
            <person name="de Hoog S."/>
            <person name="Vicente V.A."/>
            <person name="Weiss V.A."/>
            <person name="de Vries M."/>
            <person name="Cruz L.M."/>
            <person name="Souza E.M."/>
        </authorList>
    </citation>
    <scope>NUCLEOTIDE SEQUENCE [LARGE SCALE GENOMIC DNA]</scope>
    <source>
        <strain evidence="2 3">CBS 131958</strain>
    </source>
</reference>
<dbReference type="Proteomes" id="UP000038010">
    <property type="component" value="Unassembled WGS sequence"/>
</dbReference>